<dbReference type="Pfam" id="PF03120">
    <property type="entry name" value="OB_DNA_ligase"/>
    <property type="match status" value="1"/>
</dbReference>
<dbReference type="SMART" id="SM00532">
    <property type="entry name" value="LIGANc"/>
    <property type="match status" value="1"/>
</dbReference>
<dbReference type="InterPro" id="IPR013839">
    <property type="entry name" value="DNAligase_adenylation"/>
</dbReference>
<dbReference type="InterPro" id="IPR041663">
    <property type="entry name" value="DisA/LigA_HHH"/>
</dbReference>
<dbReference type="SUPFAM" id="SSF47781">
    <property type="entry name" value="RuvA domain 2-like"/>
    <property type="match status" value="1"/>
</dbReference>
<keyword evidence="5" id="KW-0520">NAD</keyword>
<keyword evidence="11" id="KW-1185">Reference proteome</keyword>
<comment type="catalytic activity">
    <reaction evidence="8">
        <text>NAD(+) + (deoxyribonucleotide)n-3'-hydroxyl + 5'-phospho-(deoxyribonucleotide)m = (deoxyribonucleotide)n+m + AMP + beta-nicotinamide D-nucleotide.</text>
        <dbReference type="EC" id="6.5.1.2"/>
    </reaction>
</comment>
<dbReference type="InterPro" id="IPR012340">
    <property type="entry name" value="NA-bd_OB-fold"/>
</dbReference>
<keyword evidence="2 10" id="KW-0436">Ligase</keyword>
<dbReference type="InterPro" id="IPR013840">
    <property type="entry name" value="DNAligase_N"/>
</dbReference>
<dbReference type="NCBIfam" id="NF005932">
    <property type="entry name" value="PRK07956.1"/>
    <property type="match status" value="1"/>
</dbReference>
<keyword evidence="4" id="KW-0227">DNA damage</keyword>
<dbReference type="GO" id="GO:0006281">
    <property type="term" value="P:DNA repair"/>
    <property type="evidence" value="ECO:0007669"/>
    <property type="project" value="UniProtKB-KW"/>
</dbReference>
<evidence type="ECO:0000256" key="6">
    <source>
        <dbReference type="ARBA" id="ARBA00023204"/>
    </source>
</evidence>
<evidence type="ECO:0000256" key="8">
    <source>
        <dbReference type="ARBA" id="ARBA00034005"/>
    </source>
</evidence>
<evidence type="ECO:0000256" key="4">
    <source>
        <dbReference type="ARBA" id="ARBA00022763"/>
    </source>
</evidence>
<evidence type="ECO:0000313" key="11">
    <source>
        <dbReference type="Proteomes" id="UP000325155"/>
    </source>
</evidence>
<protein>
    <recommendedName>
        <fullName evidence="1">DNA ligase (NAD(+))</fullName>
        <ecNumber evidence="1">6.5.1.2</ecNumber>
    </recommendedName>
</protein>
<gene>
    <name evidence="10" type="primary">ligA</name>
    <name evidence="10" type="ORF">FZC35_01675</name>
</gene>
<dbReference type="GO" id="GO:0003911">
    <property type="term" value="F:DNA ligase (NAD+) activity"/>
    <property type="evidence" value="ECO:0007669"/>
    <property type="project" value="UniProtKB-EC"/>
</dbReference>
<dbReference type="InterPro" id="IPR001679">
    <property type="entry name" value="DNA_ligase"/>
</dbReference>
<accession>A0A5C0UE97</accession>
<dbReference type="InterPro" id="IPR010994">
    <property type="entry name" value="RuvA_2-like"/>
</dbReference>
<name>A0A5C0UE97_9PROT</name>
<dbReference type="GO" id="GO:0006260">
    <property type="term" value="P:DNA replication"/>
    <property type="evidence" value="ECO:0007669"/>
    <property type="project" value="UniProtKB-KW"/>
</dbReference>
<evidence type="ECO:0000256" key="5">
    <source>
        <dbReference type="ARBA" id="ARBA00023027"/>
    </source>
</evidence>
<dbReference type="SUPFAM" id="SSF56091">
    <property type="entry name" value="DNA ligase/mRNA capping enzyme, catalytic domain"/>
    <property type="match status" value="1"/>
</dbReference>
<dbReference type="NCBIfam" id="TIGR00575">
    <property type="entry name" value="dnlj"/>
    <property type="match status" value="1"/>
</dbReference>
<dbReference type="EMBL" id="CP043315">
    <property type="protein sequence ID" value="QEK38079.1"/>
    <property type="molecule type" value="Genomic_DNA"/>
</dbReference>
<dbReference type="Gene3D" id="2.40.50.140">
    <property type="entry name" value="Nucleic acid-binding proteins"/>
    <property type="match status" value="1"/>
</dbReference>
<dbReference type="AlphaFoldDB" id="A0A5C0UE97"/>
<organism evidence="10 11">
    <name type="scientific">Candidatus Cytomitobacter indipagum</name>
    <dbReference type="NCBI Taxonomy" id="2601575"/>
    <lineage>
        <taxon>Bacteria</taxon>
        <taxon>Pseudomonadati</taxon>
        <taxon>Pseudomonadota</taxon>
        <taxon>Alphaproteobacteria</taxon>
        <taxon>Holosporales</taxon>
        <taxon>Holosporaceae</taxon>
        <taxon>Candidatus Cytomitobacter</taxon>
    </lineage>
</organism>
<dbReference type="RefSeq" id="WP_148980926.1">
    <property type="nucleotide sequence ID" value="NZ_CP043315.1"/>
</dbReference>
<dbReference type="OrthoDB" id="9759736at2"/>
<dbReference type="Gene3D" id="1.10.150.20">
    <property type="entry name" value="5' to 3' exonuclease, C-terminal subdomain"/>
    <property type="match status" value="2"/>
</dbReference>
<evidence type="ECO:0000256" key="1">
    <source>
        <dbReference type="ARBA" id="ARBA00012722"/>
    </source>
</evidence>
<dbReference type="GO" id="GO:0046872">
    <property type="term" value="F:metal ion binding"/>
    <property type="evidence" value="ECO:0007669"/>
    <property type="project" value="UniProtKB-KW"/>
</dbReference>
<evidence type="ECO:0000256" key="3">
    <source>
        <dbReference type="ARBA" id="ARBA00022705"/>
    </source>
</evidence>
<feature type="domain" description="NAD-dependent DNA ligase N-terminal" evidence="9">
    <location>
        <begin position="4"/>
        <end position="421"/>
    </location>
</feature>
<dbReference type="Proteomes" id="UP000325155">
    <property type="component" value="Chromosome"/>
</dbReference>
<evidence type="ECO:0000313" key="10">
    <source>
        <dbReference type="EMBL" id="QEK38079.1"/>
    </source>
</evidence>
<dbReference type="Pfam" id="PF01653">
    <property type="entry name" value="DNA_ligase_aden"/>
    <property type="match status" value="1"/>
</dbReference>
<dbReference type="Gene3D" id="1.10.287.610">
    <property type="entry name" value="Helix hairpin bin"/>
    <property type="match status" value="1"/>
</dbReference>
<keyword evidence="3" id="KW-0235">DNA replication</keyword>
<evidence type="ECO:0000256" key="2">
    <source>
        <dbReference type="ARBA" id="ARBA00022598"/>
    </source>
</evidence>
<reference evidence="10 11" key="1">
    <citation type="submission" date="2019-08" db="EMBL/GenBank/DDBJ databases">
        <title>Highly reduced genomes of protist endosymbionts show evolutionary convergence.</title>
        <authorList>
            <person name="George E."/>
            <person name="Husnik F."/>
            <person name="Tashyreva D."/>
            <person name="Prokopchuk G."/>
            <person name="Horak A."/>
            <person name="Kwong W.K."/>
            <person name="Lukes J."/>
            <person name="Keeling P.J."/>
        </authorList>
    </citation>
    <scope>NUCLEOTIDE SEQUENCE [LARGE SCALE GENOMIC DNA]</scope>
    <source>
        <strain evidence="10">1605</strain>
    </source>
</reference>
<proteinExistence type="predicted"/>
<dbReference type="InterPro" id="IPR004150">
    <property type="entry name" value="NAD_DNA_ligase_OB"/>
</dbReference>
<dbReference type="Gene3D" id="3.30.470.30">
    <property type="entry name" value="DNA ligase/mRNA capping enzyme"/>
    <property type="match status" value="1"/>
</dbReference>
<dbReference type="PIRSF" id="PIRSF001604">
    <property type="entry name" value="LigA"/>
    <property type="match status" value="1"/>
</dbReference>
<keyword evidence="6" id="KW-0234">DNA repair</keyword>
<evidence type="ECO:0000256" key="7">
    <source>
        <dbReference type="ARBA" id="ARBA00023211"/>
    </source>
</evidence>
<evidence type="ECO:0000259" key="9">
    <source>
        <dbReference type="SMART" id="SM00532"/>
    </source>
</evidence>
<dbReference type="SUPFAM" id="SSF50249">
    <property type="entry name" value="Nucleic acid-binding proteins"/>
    <property type="match status" value="1"/>
</dbReference>
<dbReference type="EC" id="6.5.1.2" evidence="1"/>
<keyword evidence="7" id="KW-0464">Manganese</keyword>
<dbReference type="KEGG" id="cip:FZC35_01675"/>
<sequence>MSKELLEEWKEIAKKIKKYDKKYAHGIPLISDFSYDALKQRLEDIEKIIGKQRNSPLNTIGEVEEKTVDHATPMLSLDHGYGANSISDFYKKIYNATKSTYEKAVPKMIIEHKIDGVAVSIRYENGAIKYVLTRGDGFAGIDITKQSKYIKGIPQNISLKDFDIRGEIYMTFEDFDKTQGFKSPRNATTGIIRSKEMDFIASHNLQFIAHGFVNKGNFEQYSEGIEFIKNAGFQISDYHISKSEQESIEIFEKFDRDSVPYPIDGMVFKINDLNLCEQLGHHRTAPRYAFAAKFPPKNTKTFIKNIEFQVGKFGTITPVAEVNSIEIDGVMIQKVSMHNMAELQNKKYNIGDEIIIARAGDVIPYILSKESSGEKSFELPNQCPVCNFKLIWDSVTMRCTNGWNCNAQALLRIEHFVSRKAMNISGLGAKNIEKLFNADIVKKPNDIFNIINLVLNNDEVIKKLLGTKVAQNTFESIQKNKKLSLSRFIYCLCIPNIGHGMAKTIATHCITFDNFINIFQSDQIEIKGVGPMIIESIKKFISEEKWIYDAYQKIEII</sequence>
<dbReference type="Pfam" id="PF12826">
    <property type="entry name" value="HHH_2"/>
    <property type="match status" value="1"/>
</dbReference>